<dbReference type="Proteomes" id="UP001324634">
    <property type="component" value="Chromosome"/>
</dbReference>
<feature type="transmembrane region" description="Helical" evidence="1">
    <location>
        <begin position="40"/>
        <end position="63"/>
    </location>
</feature>
<proteinExistence type="predicted"/>
<keyword evidence="1" id="KW-0812">Transmembrane</keyword>
<feature type="transmembrane region" description="Helical" evidence="1">
    <location>
        <begin position="141"/>
        <end position="159"/>
    </location>
</feature>
<keyword evidence="1" id="KW-1133">Transmembrane helix</keyword>
<dbReference type="EMBL" id="CP139487">
    <property type="protein sequence ID" value="WPU63454.1"/>
    <property type="molecule type" value="Genomic_DNA"/>
</dbReference>
<dbReference type="KEGG" id="psti:SOO65_12220"/>
<name>A0AAX4HJU1_9BACT</name>
<feature type="transmembrane region" description="Helical" evidence="1">
    <location>
        <begin position="112"/>
        <end position="129"/>
    </location>
</feature>
<evidence type="ECO:0000256" key="1">
    <source>
        <dbReference type="SAM" id="Phobius"/>
    </source>
</evidence>
<organism evidence="2 3">
    <name type="scientific">Peredibacter starrii</name>
    <dbReference type="NCBI Taxonomy" id="28202"/>
    <lineage>
        <taxon>Bacteria</taxon>
        <taxon>Pseudomonadati</taxon>
        <taxon>Bdellovibrionota</taxon>
        <taxon>Bacteriovoracia</taxon>
        <taxon>Bacteriovoracales</taxon>
        <taxon>Bacteriovoracaceae</taxon>
        <taxon>Peredibacter</taxon>
    </lineage>
</organism>
<evidence type="ECO:0000313" key="3">
    <source>
        <dbReference type="Proteomes" id="UP001324634"/>
    </source>
</evidence>
<dbReference type="AlphaFoldDB" id="A0AAX4HJU1"/>
<keyword evidence="3" id="KW-1185">Reference proteome</keyword>
<accession>A0AAX4HJU1</accession>
<reference evidence="2 3" key="1">
    <citation type="submission" date="2023-11" db="EMBL/GenBank/DDBJ databases">
        <title>Peredibacter starrii A3.12.</title>
        <authorList>
            <person name="Mitchell R.J."/>
        </authorList>
    </citation>
    <scope>NUCLEOTIDE SEQUENCE [LARGE SCALE GENOMIC DNA]</scope>
    <source>
        <strain evidence="2 3">A3.12</strain>
    </source>
</reference>
<gene>
    <name evidence="2" type="ORF">SOO65_12220</name>
</gene>
<keyword evidence="1" id="KW-0472">Membrane</keyword>
<protein>
    <submittedName>
        <fullName evidence="2">Uncharacterized protein</fullName>
    </submittedName>
</protein>
<dbReference type="RefSeq" id="WP_321390189.1">
    <property type="nucleotide sequence ID" value="NZ_CP139487.1"/>
</dbReference>
<evidence type="ECO:0000313" key="2">
    <source>
        <dbReference type="EMBL" id="WPU63454.1"/>
    </source>
</evidence>
<sequence>MNKEFLEFMTGKESVPEHLKSLAKKDILLSFHAKSIIAKFLGFQLLGALFSMSVCPQFGLGLVDGHGITHMVRMIGDWACAAFCGSLFLSAGLMVAFIGMKGEELWWVWNRYKFSLIFLPAILWSGLMLTNISLDLTGESISYHVMWIVSAVVAQWALLKMRSTMFLKHATLRY</sequence>
<feature type="transmembrane region" description="Helical" evidence="1">
    <location>
        <begin position="75"/>
        <end position="100"/>
    </location>
</feature>